<dbReference type="EMBL" id="LAZR01002389">
    <property type="protein sequence ID" value="KKN30675.1"/>
    <property type="molecule type" value="Genomic_DNA"/>
</dbReference>
<gene>
    <name evidence="1" type="ORF">LCGC14_0831840</name>
</gene>
<accession>A0A0F9PFQ5</accession>
<organism evidence="1">
    <name type="scientific">marine sediment metagenome</name>
    <dbReference type="NCBI Taxonomy" id="412755"/>
    <lineage>
        <taxon>unclassified sequences</taxon>
        <taxon>metagenomes</taxon>
        <taxon>ecological metagenomes</taxon>
    </lineage>
</organism>
<sequence>MKTLKNAQQDILALQEDVQKAIDKFLLEYPVIRLGISASTGDYLFVRFYGAIGIEGPP</sequence>
<evidence type="ECO:0000313" key="1">
    <source>
        <dbReference type="EMBL" id="KKN30675.1"/>
    </source>
</evidence>
<protein>
    <submittedName>
        <fullName evidence="1">Uncharacterized protein</fullName>
    </submittedName>
</protein>
<name>A0A0F9PFQ5_9ZZZZ</name>
<proteinExistence type="predicted"/>
<comment type="caution">
    <text evidence="1">The sequence shown here is derived from an EMBL/GenBank/DDBJ whole genome shotgun (WGS) entry which is preliminary data.</text>
</comment>
<dbReference type="AlphaFoldDB" id="A0A0F9PFQ5"/>
<reference evidence="1" key="1">
    <citation type="journal article" date="2015" name="Nature">
        <title>Complex archaea that bridge the gap between prokaryotes and eukaryotes.</title>
        <authorList>
            <person name="Spang A."/>
            <person name="Saw J.H."/>
            <person name="Jorgensen S.L."/>
            <person name="Zaremba-Niedzwiedzka K."/>
            <person name="Martijn J."/>
            <person name="Lind A.E."/>
            <person name="van Eijk R."/>
            <person name="Schleper C."/>
            <person name="Guy L."/>
            <person name="Ettema T.J."/>
        </authorList>
    </citation>
    <scope>NUCLEOTIDE SEQUENCE</scope>
</reference>